<dbReference type="EMBL" id="JABWCS010000185">
    <property type="protein sequence ID" value="NUU59364.1"/>
    <property type="molecule type" value="Genomic_DNA"/>
</dbReference>
<dbReference type="AlphaFoldDB" id="A0A850EIY0"/>
<comment type="caution">
    <text evidence="2">The sequence shown here is derived from an EMBL/GenBank/DDBJ whole genome shotgun (WGS) entry which is preliminary data.</text>
</comment>
<protein>
    <submittedName>
        <fullName evidence="2">Aromatic amino acid lyase</fullName>
    </submittedName>
</protein>
<dbReference type="InterPro" id="IPR008948">
    <property type="entry name" value="L-Aspartase-like"/>
</dbReference>
<dbReference type="InterPro" id="IPR001106">
    <property type="entry name" value="Aromatic_Lyase"/>
</dbReference>
<keyword evidence="3" id="KW-1185">Reference proteome</keyword>
<gene>
    <name evidence="2" type="ORF">HPT30_03225</name>
</gene>
<proteinExistence type="predicted"/>
<organism evidence="2 3">
    <name type="scientific">Paenibacillus agri</name>
    <dbReference type="NCBI Taxonomy" id="2744309"/>
    <lineage>
        <taxon>Bacteria</taxon>
        <taxon>Bacillati</taxon>
        <taxon>Bacillota</taxon>
        <taxon>Bacilli</taxon>
        <taxon>Bacillales</taxon>
        <taxon>Paenibacillaceae</taxon>
        <taxon>Paenibacillus</taxon>
    </lineage>
</organism>
<dbReference type="InterPro" id="IPR024083">
    <property type="entry name" value="Fumarase/histidase_N"/>
</dbReference>
<dbReference type="GO" id="GO:0016841">
    <property type="term" value="F:ammonia-lyase activity"/>
    <property type="evidence" value="ECO:0007669"/>
    <property type="project" value="UniProtKB-ARBA"/>
</dbReference>
<evidence type="ECO:0000256" key="1">
    <source>
        <dbReference type="ARBA" id="ARBA00023239"/>
    </source>
</evidence>
<keyword evidence="1 2" id="KW-0456">Lyase</keyword>
<accession>A0A850EIY0</accession>
<dbReference type="SUPFAM" id="SSF48557">
    <property type="entry name" value="L-aspartase-like"/>
    <property type="match status" value="1"/>
</dbReference>
<dbReference type="Gene3D" id="1.20.200.10">
    <property type="entry name" value="Fumarase/aspartase (Central domain)"/>
    <property type="match status" value="1"/>
</dbReference>
<dbReference type="Proteomes" id="UP000564806">
    <property type="component" value="Unassembled WGS sequence"/>
</dbReference>
<evidence type="ECO:0000313" key="3">
    <source>
        <dbReference type="Proteomes" id="UP000564806"/>
    </source>
</evidence>
<evidence type="ECO:0000313" key="2">
    <source>
        <dbReference type="EMBL" id="NUU59364.1"/>
    </source>
</evidence>
<name>A0A850EIY0_9BACL</name>
<reference evidence="2" key="1">
    <citation type="submission" date="2020-06" db="EMBL/GenBank/DDBJ databases">
        <title>Paenibacillus sp. nov., isolated from soil.</title>
        <authorList>
            <person name="Seo Y.L."/>
        </authorList>
    </citation>
    <scope>NUCLEOTIDE SEQUENCE [LARGE SCALE GENOMIC DNA]</scope>
    <source>
        <strain evidence="2">JW14</strain>
    </source>
</reference>
<dbReference type="PANTHER" id="PTHR10362">
    <property type="entry name" value="HISTIDINE AMMONIA-LYASE"/>
    <property type="match status" value="1"/>
</dbReference>
<dbReference type="RefSeq" id="WP_175370054.1">
    <property type="nucleotide sequence ID" value="NZ_JABWCS010000185.1"/>
</dbReference>
<sequence>MKDANLYIDGYSLTVEHIIEAVRGEWKSVRLEAEAKARCESSRAQVSRWLGSDAPVVYGVNTGLGNLKDTALSPEEHLDWNKTIPYPHAVGVGEYLNPVITRTSMLIRANVLSRGYSGVRPQLIERMLEIFNHGIAPAVRELGSTGLSDLGPLAHNAMVVGGLEEAQVFYKGRHMSAQACFQELGMEDVFPLECKEVLSQMNGSTMTQAIAIFACHNMQQLLEIETRIEAILNRDQPIIIDSKERVDMAVQKAFEIILNTVNFENNITCDNPLLFEVEDGYEAVMGCNCSNTQVGYVMDLLNFLIADKANYIMEFINRLDFEEGGRLNAIREAAAARVRLIHSLSLPASADSISTKANQEDHVEFSFGAARKALKALTAYQSLLSYLLAAATKTDAVRKNTSKVLEVFPDLNVNTTGSSANLAASINHYLTGKFDLVSLIVKTDGD</sequence>
<dbReference type="Pfam" id="PF00221">
    <property type="entry name" value="Lyase_aromatic"/>
    <property type="match status" value="2"/>
</dbReference>
<dbReference type="Gene3D" id="1.10.275.10">
    <property type="entry name" value="Fumarase/aspartase (N-terminal domain)"/>
    <property type="match status" value="1"/>
</dbReference>